<dbReference type="Proteomes" id="UP000823891">
    <property type="component" value="Unassembled WGS sequence"/>
</dbReference>
<protein>
    <recommendedName>
        <fullName evidence="3">Cyclophilin-like domain-containing protein</fullName>
    </recommendedName>
</protein>
<evidence type="ECO:0000259" key="3">
    <source>
        <dbReference type="Pfam" id="PF18050"/>
    </source>
</evidence>
<evidence type="ECO:0000256" key="2">
    <source>
        <dbReference type="SAM" id="SignalP"/>
    </source>
</evidence>
<organism evidence="4 5">
    <name type="scientific">Candidatus Eisenbergiella merdavium</name>
    <dbReference type="NCBI Taxonomy" id="2838551"/>
    <lineage>
        <taxon>Bacteria</taxon>
        <taxon>Bacillati</taxon>
        <taxon>Bacillota</taxon>
        <taxon>Clostridia</taxon>
        <taxon>Lachnospirales</taxon>
        <taxon>Lachnospiraceae</taxon>
        <taxon>Eisenbergiella</taxon>
    </lineage>
</organism>
<dbReference type="SUPFAM" id="SSF50891">
    <property type="entry name" value="Cyclophilin-like"/>
    <property type="match status" value="1"/>
</dbReference>
<proteinExistence type="predicted"/>
<feature type="domain" description="Cyclophilin-like" evidence="3">
    <location>
        <begin position="69"/>
        <end position="178"/>
    </location>
</feature>
<sequence length="181" mass="19757">MKKVIMTMVSVFTLLSLAVCHNVDTENEAGEPSSGSEVQGDYNEQTDPGMENAETEEGSETIMDRSMKITIGETTLTATLEDNSSAEALVEKLKEGDLTLDLADFGNMEKVGGLGFSLPRNDKQIRTQAGDLILYQGDAFVIYYDTNSWNFTRLGKIDDVTSEELKEILGNGDVTVVLSLN</sequence>
<gene>
    <name evidence="4" type="ORF">H9761_03060</name>
</gene>
<feature type="compositionally biased region" description="Polar residues" evidence="1">
    <location>
        <begin position="33"/>
        <end position="46"/>
    </location>
</feature>
<comment type="caution">
    <text evidence="4">The sequence shown here is derived from an EMBL/GenBank/DDBJ whole genome shotgun (WGS) entry which is preliminary data.</text>
</comment>
<reference evidence="4" key="2">
    <citation type="submission" date="2021-04" db="EMBL/GenBank/DDBJ databases">
        <authorList>
            <person name="Gilroy R."/>
        </authorList>
    </citation>
    <scope>NUCLEOTIDE SEQUENCE</scope>
    <source>
        <strain evidence="4">USAMLcec2-132</strain>
    </source>
</reference>
<evidence type="ECO:0000313" key="5">
    <source>
        <dbReference type="Proteomes" id="UP000823891"/>
    </source>
</evidence>
<name>A0A9D2NDG5_9FIRM</name>
<feature type="region of interest" description="Disordered" evidence="1">
    <location>
        <begin position="26"/>
        <end position="60"/>
    </location>
</feature>
<accession>A0A9D2NDG5</accession>
<keyword evidence="2" id="KW-0732">Signal</keyword>
<dbReference type="Pfam" id="PF18050">
    <property type="entry name" value="Cyclophil_like2"/>
    <property type="match status" value="1"/>
</dbReference>
<evidence type="ECO:0000256" key="1">
    <source>
        <dbReference type="SAM" id="MobiDB-lite"/>
    </source>
</evidence>
<reference evidence="4" key="1">
    <citation type="journal article" date="2021" name="PeerJ">
        <title>Extensive microbial diversity within the chicken gut microbiome revealed by metagenomics and culture.</title>
        <authorList>
            <person name="Gilroy R."/>
            <person name="Ravi A."/>
            <person name="Getino M."/>
            <person name="Pursley I."/>
            <person name="Horton D.L."/>
            <person name="Alikhan N.F."/>
            <person name="Baker D."/>
            <person name="Gharbi K."/>
            <person name="Hall N."/>
            <person name="Watson M."/>
            <person name="Adriaenssens E.M."/>
            <person name="Foster-Nyarko E."/>
            <person name="Jarju S."/>
            <person name="Secka A."/>
            <person name="Antonio M."/>
            <person name="Oren A."/>
            <person name="Chaudhuri R.R."/>
            <person name="La Ragione R."/>
            <person name="Hildebrand F."/>
            <person name="Pallen M.J."/>
        </authorList>
    </citation>
    <scope>NUCLEOTIDE SEQUENCE</scope>
    <source>
        <strain evidence="4">USAMLcec2-132</strain>
    </source>
</reference>
<dbReference type="EMBL" id="DWWS01000013">
    <property type="protein sequence ID" value="HJC22670.1"/>
    <property type="molecule type" value="Genomic_DNA"/>
</dbReference>
<feature type="chain" id="PRO_5039095523" description="Cyclophilin-like domain-containing protein" evidence="2">
    <location>
        <begin position="19"/>
        <end position="181"/>
    </location>
</feature>
<dbReference type="InterPro" id="IPR041183">
    <property type="entry name" value="Cyclophilin-like"/>
</dbReference>
<evidence type="ECO:0000313" key="4">
    <source>
        <dbReference type="EMBL" id="HJC22670.1"/>
    </source>
</evidence>
<dbReference type="Gene3D" id="2.40.100.20">
    <property type="match status" value="1"/>
</dbReference>
<dbReference type="AlphaFoldDB" id="A0A9D2NDG5"/>
<feature type="signal peptide" evidence="2">
    <location>
        <begin position="1"/>
        <end position="18"/>
    </location>
</feature>
<dbReference type="InterPro" id="IPR029000">
    <property type="entry name" value="Cyclophilin-like_dom_sf"/>
</dbReference>